<evidence type="ECO:0000313" key="3">
    <source>
        <dbReference type="Proteomes" id="UP000775547"/>
    </source>
</evidence>
<proteinExistence type="predicted"/>
<dbReference type="InterPro" id="IPR015655">
    <property type="entry name" value="PP2C"/>
</dbReference>
<gene>
    <name evidence="2" type="ORF">DXG03_004309</name>
</gene>
<evidence type="ECO:0000313" key="2">
    <source>
        <dbReference type="EMBL" id="KAG5641737.1"/>
    </source>
</evidence>
<dbReference type="Gene3D" id="3.60.40.10">
    <property type="entry name" value="PPM-type phosphatase domain"/>
    <property type="match status" value="1"/>
</dbReference>
<dbReference type="AlphaFoldDB" id="A0A9P7G6S2"/>
<dbReference type="OrthoDB" id="420076at2759"/>
<organism evidence="2 3">
    <name type="scientific">Asterophora parasitica</name>
    <dbReference type="NCBI Taxonomy" id="117018"/>
    <lineage>
        <taxon>Eukaryota</taxon>
        <taxon>Fungi</taxon>
        <taxon>Dikarya</taxon>
        <taxon>Basidiomycota</taxon>
        <taxon>Agaricomycotina</taxon>
        <taxon>Agaricomycetes</taxon>
        <taxon>Agaricomycetidae</taxon>
        <taxon>Agaricales</taxon>
        <taxon>Tricholomatineae</taxon>
        <taxon>Lyophyllaceae</taxon>
        <taxon>Asterophora</taxon>
    </lineage>
</organism>
<dbReference type="PANTHER" id="PTHR13832">
    <property type="entry name" value="PROTEIN PHOSPHATASE 2C"/>
    <property type="match status" value="1"/>
</dbReference>
<dbReference type="InterPro" id="IPR036457">
    <property type="entry name" value="PPM-type-like_dom_sf"/>
</dbReference>
<dbReference type="SMART" id="SM00332">
    <property type="entry name" value="PP2Cc"/>
    <property type="match status" value="1"/>
</dbReference>
<dbReference type="Proteomes" id="UP000775547">
    <property type="component" value="Unassembled WGS sequence"/>
</dbReference>
<accession>A0A9P7G6S2</accession>
<keyword evidence="3" id="KW-1185">Reference proteome</keyword>
<reference evidence="2" key="1">
    <citation type="submission" date="2020-07" db="EMBL/GenBank/DDBJ databases">
        <authorList>
            <person name="Nieuwenhuis M."/>
            <person name="Van De Peppel L.J.J."/>
        </authorList>
    </citation>
    <scope>NUCLEOTIDE SEQUENCE</scope>
    <source>
        <strain evidence="2">AP01</strain>
        <tissue evidence="2">Mycelium</tissue>
    </source>
</reference>
<comment type="caution">
    <text evidence="2">The sequence shown here is derived from an EMBL/GenBank/DDBJ whole genome shotgun (WGS) entry which is preliminary data.</text>
</comment>
<dbReference type="PROSITE" id="PS51746">
    <property type="entry name" value="PPM_2"/>
    <property type="match status" value="1"/>
</dbReference>
<dbReference type="Pfam" id="PF00481">
    <property type="entry name" value="PP2C"/>
    <property type="match status" value="1"/>
</dbReference>
<evidence type="ECO:0000259" key="1">
    <source>
        <dbReference type="PROSITE" id="PS51746"/>
    </source>
</evidence>
<dbReference type="SUPFAM" id="SSF81606">
    <property type="entry name" value="PP2C-like"/>
    <property type="match status" value="1"/>
</dbReference>
<feature type="domain" description="PPM-type phosphatase" evidence="1">
    <location>
        <begin position="23"/>
        <end position="379"/>
    </location>
</feature>
<dbReference type="PANTHER" id="PTHR13832:SF792">
    <property type="entry name" value="GM14286P"/>
    <property type="match status" value="1"/>
</dbReference>
<sequence length="382" mass="42007">MAPLDDARAALIRKCDAETFSGKIHAVSFQPTPTRANEDRYVVQEWDDVFGSSPWLFLAVLDASSAGDYSPDEISKLLRFQIELFDCEIGEAVKRILPRPEELQALEDFDLQNLVQKIMSVPDNVHVCRRANAGTTLAAALIDRNNKHLWAIGLVLLNAGLDGSYYGETLLTLHNTFTPSEYARIKLSHPTSEQNIMENNRVLGVLSVTRALGDFSFKLHPAYSKVFAKIPSSNGNLLVPDVTHDNHSPPYITATSEVRHIDISSLPRRTSVILHTDGVNNIIEGRYLFRKEDPCTADTAVVLGSLLSVPINQGALGDVFDYAVEPGWNDDNRAVEILGNLLGGRDATRLTQVLTPDLLSMTGESGLYVDDTTIVVCPSFGM</sequence>
<reference evidence="2" key="2">
    <citation type="submission" date="2021-10" db="EMBL/GenBank/DDBJ databases">
        <title>Phylogenomics reveals ancestral predisposition of the termite-cultivated fungus Termitomyces towards a domesticated lifestyle.</title>
        <authorList>
            <person name="Auxier B."/>
            <person name="Grum-Grzhimaylo A."/>
            <person name="Cardenas M.E."/>
            <person name="Lodge J.D."/>
            <person name="Laessoe T."/>
            <person name="Pedersen O."/>
            <person name="Smith M.E."/>
            <person name="Kuyper T.W."/>
            <person name="Franco-Molano E.A."/>
            <person name="Baroni T.J."/>
            <person name="Aanen D.K."/>
        </authorList>
    </citation>
    <scope>NUCLEOTIDE SEQUENCE</scope>
    <source>
        <strain evidence="2">AP01</strain>
        <tissue evidence="2">Mycelium</tissue>
    </source>
</reference>
<name>A0A9P7G6S2_9AGAR</name>
<dbReference type="GO" id="GO:0004722">
    <property type="term" value="F:protein serine/threonine phosphatase activity"/>
    <property type="evidence" value="ECO:0007669"/>
    <property type="project" value="InterPro"/>
</dbReference>
<protein>
    <recommendedName>
        <fullName evidence="1">PPM-type phosphatase domain-containing protein</fullName>
    </recommendedName>
</protein>
<dbReference type="InterPro" id="IPR001932">
    <property type="entry name" value="PPM-type_phosphatase-like_dom"/>
</dbReference>
<dbReference type="EMBL" id="JABCKV010000257">
    <property type="protein sequence ID" value="KAG5641737.1"/>
    <property type="molecule type" value="Genomic_DNA"/>
</dbReference>